<sequence length="203" mass="22581">MSAPSLYTTMSSSPTPSSSIKAGSSASSPPIISRRGTLVTRHDFLHGRVIEFPDSSGTEMSSERRAVRDDLRSKIWLSNDQNRSDVRTARTKRLETMNLRGARQATKSVLNNSQSLSKKSDSVNDSGQASSSQEALPGLSYEDRASELPTTESINLGEDRTLTADDTERRQNFEKCRNWIDTLPNKFSSMHIVQERAPLTHDY</sequence>
<reference evidence="2 3" key="1">
    <citation type="submission" date="2024-04" db="EMBL/GenBank/DDBJ databases">
        <authorList>
            <consortium name="Genoscope - CEA"/>
            <person name="William W."/>
        </authorList>
    </citation>
    <scope>NUCLEOTIDE SEQUENCE [LARGE SCALE GENOMIC DNA]</scope>
</reference>
<keyword evidence="3" id="KW-1185">Reference proteome</keyword>
<organism evidence="2 3">
    <name type="scientific">Lymnaea stagnalis</name>
    <name type="common">Great pond snail</name>
    <name type="synonym">Helix stagnalis</name>
    <dbReference type="NCBI Taxonomy" id="6523"/>
    <lineage>
        <taxon>Eukaryota</taxon>
        <taxon>Metazoa</taxon>
        <taxon>Spiralia</taxon>
        <taxon>Lophotrochozoa</taxon>
        <taxon>Mollusca</taxon>
        <taxon>Gastropoda</taxon>
        <taxon>Heterobranchia</taxon>
        <taxon>Euthyneura</taxon>
        <taxon>Panpulmonata</taxon>
        <taxon>Hygrophila</taxon>
        <taxon>Lymnaeoidea</taxon>
        <taxon>Lymnaeidae</taxon>
        <taxon>Lymnaea</taxon>
    </lineage>
</organism>
<protein>
    <submittedName>
        <fullName evidence="2">Uncharacterized protein</fullName>
    </submittedName>
</protein>
<feature type="region of interest" description="Disordered" evidence="1">
    <location>
        <begin position="98"/>
        <end position="168"/>
    </location>
</feature>
<feature type="region of interest" description="Disordered" evidence="1">
    <location>
        <begin position="1"/>
        <end position="33"/>
    </location>
</feature>
<feature type="compositionally biased region" description="Polar residues" evidence="1">
    <location>
        <begin position="105"/>
        <end position="134"/>
    </location>
</feature>
<feature type="compositionally biased region" description="Basic and acidic residues" evidence="1">
    <location>
        <begin position="157"/>
        <end position="168"/>
    </location>
</feature>
<dbReference type="AlphaFoldDB" id="A0AAV2HMF2"/>
<comment type="caution">
    <text evidence="2">The sequence shown here is derived from an EMBL/GenBank/DDBJ whole genome shotgun (WGS) entry which is preliminary data.</text>
</comment>
<name>A0AAV2HMF2_LYMST</name>
<evidence type="ECO:0000256" key="1">
    <source>
        <dbReference type="SAM" id="MobiDB-lite"/>
    </source>
</evidence>
<dbReference type="EMBL" id="CAXITT010000195">
    <property type="protein sequence ID" value="CAL1535218.1"/>
    <property type="molecule type" value="Genomic_DNA"/>
</dbReference>
<accession>A0AAV2HMF2</accession>
<proteinExistence type="predicted"/>
<evidence type="ECO:0000313" key="2">
    <source>
        <dbReference type="EMBL" id="CAL1535218.1"/>
    </source>
</evidence>
<dbReference type="Proteomes" id="UP001497497">
    <property type="component" value="Unassembled WGS sequence"/>
</dbReference>
<gene>
    <name evidence="2" type="ORF">GSLYS_00009178001</name>
</gene>
<evidence type="ECO:0000313" key="3">
    <source>
        <dbReference type="Proteomes" id="UP001497497"/>
    </source>
</evidence>